<dbReference type="EMBL" id="AGVV01000039">
    <property type="protein sequence ID" value="EHK76374.1"/>
    <property type="molecule type" value="Genomic_DNA"/>
</dbReference>
<dbReference type="SUPFAM" id="SSF52833">
    <property type="entry name" value="Thioredoxin-like"/>
    <property type="match status" value="1"/>
</dbReference>
<dbReference type="PANTHER" id="PTHR44051:SF2">
    <property type="entry name" value="HYPOTHETICAL GLUTATHIONE S-TRANSFERASE LIKE PROTEIN"/>
    <property type="match status" value="1"/>
</dbReference>
<protein>
    <submittedName>
        <fullName evidence="2">Glutathione S-transferase domain protein</fullName>
    </submittedName>
</protein>
<dbReference type="PANTHER" id="PTHR44051">
    <property type="entry name" value="GLUTATHIONE S-TRANSFERASE-RELATED"/>
    <property type="match status" value="1"/>
</dbReference>
<name>H0G303_RHIML</name>
<accession>H0G303</accession>
<keyword evidence="2" id="KW-0808">Transferase</keyword>
<gene>
    <name evidence="2" type="ORF">SM0020_19231</name>
</gene>
<evidence type="ECO:0000259" key="1">
    <source>
        <dbReference type="PROSITE" id="PS50404"/>
    </source>
</evidence>
<dbReference type="InterPro" id="IPR036249">
    <property type="entry name" value="Thioredoxin-like_sf"/>
</dbReference>
<dbReference type="GO" id="GO:0016740">
    <property type="term" value="F:transferase activity"/>
    <property type="evidence" value="ECO:0007669"/>
    <property type="project" value="UniProtKB-KW"/>
</dbReference>
<reference evidence="2 3" key="1">
    <citation type="journal article" date="2012" name="J. Bacteriol.">
        <title>Draft Genome Sequence of Sinorhizobium meliloti CCNWSX0020, a Nitrogen-Fixing Symbiont with Copper Tolerance Capability Isolated from Lead-Zinc Mine Tailings.</title>
        <authorList>
            <person name="Li Z."/>
            <person name="Ma Z."/>
            <person name="Hao X."/>
            <person name="Wei G."/>
        </authorList>
    </citation>
    <scope>NUCLEOTIDE SEQUENCE [LARGE SCALE GENOMIC DNA]</scope>
    <source>
        <strain evidence="2 3">CCNWSX0020</strain>
    </source>
</reference>
<feature type="non-terminal residue" evidence="2">
    <location>
        <position position="73"/>
    </location>
</feature>
<dbReference type="RefSeq" id="WP_003531030.1">
    <property type="nucleotide sequence ID" value="NZ_AGVV01000039.1"/>
</dbReference>
<proteinExistence type="predicted"/>
<evidence type="ECO:0000313" key="2">
    <source>
        <dbReference type="EMBL" id="EHK76374.1"/>
    </source>
</evidence>
<dbReference type="Pfam" id="PF02798">
    <property type="entry name" value="GST_N"/>
    <property type="match status" value="1"/>
</dbReference>
<dbReference type="AlphaFoldDB" id="H0G303"/>
<organism evidence="2 3">
    <name type="scientific">Sinorhizobium meliloti CCNWSX0020</name>
    <dbReference type="NCBI Taxonomy" id="1107881"/>
    <lineage>
        <taxon>Bacteria</taxon>
        <taxon>Pseudomonadati</taxon>
        <taxon>Pseudomonadota</taxon>
        <taxon>Alphaproteobacteria</taxon>
        <taxon>Hyphomicrobiales</taxon>
        <taxon>Rhizobiaceae</taxon>
        <taxon>Sinorhizobium/Ensifer group</taxon>
        <taxon>Sinorhizobium</taxon>
    </lineage>
</organism>
<sequence length="73" mass="8585">MLRLYDSRFSGNSWKVRILLNQLRRPFERITLDLDAGETKTDSFIELNRFARIPVLQLSDKRTIVESAAILLY</sequence>
<dbReference type="PROSITE" id="PS50404">
    <property type="entry name" value="GST_NTER"/>
    <property type="match status" value="1"/>
</dbReference>
<feature type="domain" description="GST N-terminal" evidence="1">
    <location>
        <begin position="1"/>
        <end position="73"/>
    </location>
</feature>
<evidence type="ECO:0000313" key="3">
    <source>
        <dbReference type="Proteomes" id="UP000004038"/>
    </source>
</evidence>
<dbReference type="Proteomes" id="UP000004038">
    <property type="component" value="Unassembled WGS sequence"/>
</dbReference>
<dbReference type="InterPro" id="IPR004045">
    <property type="entry name" value="Glutathione_S-Trfase_N"/>
</dbReference>
<dbReference type="Gene3D" id="3.40.30.10">
    <property type="entry name" value="Glutaredoxin"/>
    <property type="match status" value="1"/>
</dbReference>